<name>A0A7V4WUS7_CALAY</name>
<dbReference type="EMBL" id="DRQG01000076">
    <property type="protein sequence ID" value="HGY55639.1"/>
    <property type="molecule type" value="Genomic_DNA"/>
</dbReference>
<evidence type="ECO:0000313" key="1">
    <source>
        <dbReference type="EMBL" id="HGY55639.1"/>
    </source>
</evidence>
<proteinExistence type="predicted"/>
<dbReference type="Proteomes" id="UP000885779">
    <property type="component" value="Unassembled WGS sequence"/>
</dbReference>
<protein>
    <submittedName>
        <fullName evidence="1">Uncharacterized protein</fullName>
    </submittedName>
</protein>
<gene>
    <name evidence="1" type="ORF">ENK44_08065</name>
</gene>
<sequence length="73" mass="8260">MNKTLFLLLSLALLWGCMDDPFENHSLQLEAEAGVTEAWISLHVRGMKSDAVYTLHRDGATYLKVIIQKTLIK</sequence>
<dbReference type="AlphaFoldDB" id="A0A7V4WUS7"/>
<accession>A0A7V4WUS7</accession>
<reference evidence="1" key="1">
    <citation type="journal article" date="2020" name="mSystems">
        <title>Genome- and Community-Level Interaction Insights into Carbon Utilization and Element Cycling Functions of Hydrothermarchaeota in Hydrothermal Sediment.</title>
        <authorList>
            <person name="Zhou Z."/>
            <person name="Liu Y."/>
            <person name="Xu W."/>
            <person name="Pan J."/>
            <person name="Luo Z.H."/>
            <person name="Li M."/>
        </authorList>
    </citation>
    <scope>NUCLEOTIDE SEQUENCE [LARGE SCALE GENOMIC DNA]</scope>
    <source>
        <strain evidence="1">HyVt-577</strain>
    </source>
</reference>
<organism evidence="1">
    <name type="scientific">Caldithrix abyssi</name>
    <dbReference type="NCBI Taxonomy" id="187145"/>
    <lineage>
        <taxon>Bacteria</taxon>
        <taxon>Pseudomonadati</taxon>
        <taxon>Calditrichota</taxon>
        <taxon>Calditrichia</taxon>
        <taxon>Calditrichales</taxon>
        <taxon>Calditrichaceae</taxon>
        <taxon>Caldithrix</taxon>
    </lineage>
</organism>
<comment type="caution">
    <text evidence="1">The sequence shown here is derived from an EMBL/GenBank/DDBJ whole genome shotgun (WGS) entry which is preliminary data.</text>
</comment>